<name>A0A811U4D9_CERCA</name>
<dbReference type="EMBL" id="CAJHJT010000001">
    <property type="protein sequence ID" value="CAD6992887.1"/>
    <property type="molecule type" value="Genomic_DNA"/>
</dbReference>
<gene>
    <name evidence="2" type="ORF">CCAP1982_LOCUS1722</name>
</gene>
<evidence type="ECO:0000313" key="2">
    <source>
        <dbReference type="EMBL" id="CAD6992887.1"/>
    </source>
</evidence>
<keyword evidence="3" id="KW-1185">Reference proteome</keyword>
<reference evidence="2" key="1">
    <citation type="submission" date="2020-11" db="EMBL/GenBank/DDBJ databases">
        <authorList>
            <person name="Whitehead M."/>
        </authorList>
    </citation>
    <scope>NUCLEOTIDE SEQUENCE</scope>
    <source>
        <strain evidence="2">EGII</strain>
    </source>
</reference>
<dbReference type="AlphaFoldDB" id="A0A811U4D9"/>
<accession>A0A811U4D9</accession>
<evidence type="ECO:0000313" key="3">
    <source>
        <dbReference type="Proteomes" id="UP000606786"/>
    </source>
</evidence>
<evidence type="ECO:0000256" key="1">
    <source>
        <dbReference type="SAM" id="MobiDB-lite"/>
    </source>
</evidence>
<feature type="region of interest" description="Disordered" evidence="1">
    <location>
        <begin position="104"/>
        <end position="149"/>
    </location>
</feature>
<feature type="compositionally biased region" description="Polar residues" evidence="1">
    <location>
        <begin position="127"/>
        <end position="141"/>
    </location>
</feature>
<proteinExistence type="predicted"/>
<dbReference type="Proteomes" id="UP000606786">
    <property type="component" value="Unassembled WGS sequence"/>
</dbReference>
<organism evidence="2 3">
    <name type="scientific">Ceratitis capitata</name>
    <name type="common">Mediterranean fruit fly</name>
    <name type="synonym">Tephritis capitata</name>
    <dbReference type="NCBI Taxonomy" id="7213"/>
    <lineage>
        <taxon>Eukaryota</taxon>
        <taxon>Metazoa</taxon>
        <taxon>Ecdysozoa</taxon>
        <taxon>Arthropoda</taxon>
        <taxon>Hexapoda</taxon>
        <taxon>Insecta</taxon>
        <taxon>Pterygota</taxon>
        <taxon>Neoptera</taxon>
        <taxon>Endopterygota</taxon>
        <taxon>Diptera</taxon>
        <taxon>Brachycera</taxon>
        <taxon>Muscomorpha</taxon>
        <taxon>Tephritoidea</taxon>
        <taxon>Tephritidae</taxon>
        <taxon>Ceratitis</taxon>
        <taxon>Ceratitis</taxon>
    </lineage>
</organism>
<protein>
    <submittedName>
        <fullName evidence="2">(Mediterranean fruit fly) hypothetical protein</fullName>
    </submittedName>
</protein>
<comment type="caution">
    <text evidence="2">The sequence shown here is derived from an EMBL/GenBank/DDBJ whole genome shotgun (WGS) entry which is preliminary data.</text>
</comment>
<sequence length="149" mass="17117">MDYELGLKVQCNRERERKSFFPVSPIYPFTRSEDWKFNEYQQQQQKKQLLQLTIIHQLNNSATMAYAKHGGSICGGTAIVSPYLGAQTNADCYERLSSASKHDYSRTAYRGNYDERGRMLQKRRISTETPLQHNSSSSKANGSRAKKIQ</sequence>